<evidence type="ECO:0000313" key="3">
    <source>
        <dbReference type="EMBL" id="BAO44970.1"/>
    </source>
</evidence>
<dbReference type="GO" id="GO:0032259">
    <property type="term" value="P:methylation"/>
    <property type="evidence" value="ECO:0007669"/>
    <property type="project" value="UniProtKB-KW"/>
</dbReference>
<dbReference type="KEGG" id="tbn:TBH_C2056"/>
<keyword evidence="4" id="KW-1185">Reference proteome</keyword>
<dbReference type="InterPro" id="IPR003788">
    <property type="entry name" value="NDUFAF7"/>
</dbReference>
<dbReference type="PANTHER" id="PTHR12049:SF7">
    <property type="entry name" value="PROTEIN ARGININE METHYLTRANSFERASE NDUFAF7, MITOCHONDRIAL"/>
    <property type="match status" value="1"/>
</dbReference>
<evidence type="ECO:0008006" key="5">
    <source>
        <dbReference type="Google" id="ProtNLM"/>
    </source>
</evidence>
<name>A0A7U6GJU8_9GAMM</name>
<dbReference type="InterPro" id="IPR029063">
    <property type="entry name" value="SAM-dependent_MTases_sf"/>
</dbReference>
<dbReference type="EMBL" id="AP012273">
    <property type="protein sequence ID" value="BAO44970.1"/>
    <property type="molecule type" value="Genomic_DNA"/>
</dbReference>
<gene>
    <name evidence="3" type="ORF">TBH_C2056</name>
</gene>
<dbReference type="RefSeq" id="WP_052470094.1">
    <property type="nucleotide sequence ID" value="NZ_AP012273.1"/>
</dbReference>
<keyword evidence="2" id="KW-0808">Transferase</keyword>
<dbReference type="Proteomes" id="UP000031631">
    <property type="component" value="Chromosome"/>
</dbReference>
<dbReference type="OrthoDB" id="9794208at2"/>
<accession>A0A7U6GJU8</accession>
<evidence type="ECO:0000313" key="4">
    <source>
        <dbReference type="Proteomes" id="UP000031631"/>
    </source>
</evidence>
<proteinExistence type="predicted"/>
<evidence type="ECO:0000256" key="2">
    <source>
        <dbReference type="ARBA" id="ARBA00022679"/>
    </source>
</evidence>
<dbReference type="Gene3D" id="3.40.50.12710">
    <property type="match status" value="1"/>
</dbReference>
<dbReference type="PANTHER" id="PTHR12049">
    <property type="entry name" value="PROTEIN ARGININE METHYLTRANSFERASE NDUFAF7, MITOCHONDRIAL"/>
    <property type="match status" value="1"/>
</dbReference>
<dbReference type="GO" id="GO:0035243">
    <property type="term" value="F:protein-arginine omega-N symmetric methyltransferase activity"/>
    <property type="evidence" value="ECO:0007669"/>
    <property type="project" value="TreeGrafter"/>
</dbReference>
<evidence type="ECO:0000256" key="1">
    <source>
        <dbReference type="ARBA" id="ARBA00022603"/>
    </source>
</evidence>
<reference evidence="3 4" key="1">
    <citation type="journal article" date="2014" name="PLoS ONE">
        <title>Physiological and genomic features of a novel sulfur-oxidizing gammaproteobacterium belonging to a previously uncultivated symbiotic lineage isolated from a hydrothermal vent.</title>
        <authorList>
            <person name="Nunoura T."/>
            <person name="Takaki Y."/>
            <person name="Kazama H."/>
            <person name="Kakuta J."/>
            <person name="Shimamura S."/>
            <person name="Makita H."/>
            <person name="Hirai M."/>
            <person name="Miyazaki M."/>
            <person name="Takai K."/>
        </authorList>
    </citation>
    <scope>NUCLEOTIDE SEQUENCE [LARGE SCALE GENOMIC DNA]</scope>
    <source>
        <strain evidence="3 4">Hiromi1</strain>
    </source>
</reference>
<dbReference type="AlphaFoldDB" id="A0A7U6GJU8"/>
<dbReference type="Pfam" id="PF02636">
    <property type="entry name" value="Methyltransf_28"/>
    <property type="match status" value="1"/>
</dbReference>
<organism evidence="3 4">
    <name type="scientific">Thiolapillus brandeum</name>
    <dbReference type="NCBI Taxonomy" id="1076588"/>
    <lineage>
        <taxon>Bacteria</taxon>
        <taxon>Pseudomonadati</taxon>
        <taxon>Pseudomonadota</taxon>
        <taxon>Gammaproteobacteria</taxon>
        <taxon>Chromatiales</taxon>
        <taxon>Sedimenticolaceae</taxon>
        <taxon>Thiolapillus</taxon>
    </lineage>
</organism>
<dbReference type="InterPro" id="IPR038375">
    <property type="entry name" value="NDUFAF7_sf"/>
</dbReference>
<protein>
    <recommendedName>
        <fullName evidence="5">SAM-dependent methyltransferase</fullName>
    </recommendedName>
</protein>
<keyword evidence="1" id="KW-0489">Methyltransferase</keyword>
<dbReference type="SUPFAM" id="SSF53335">
    <property type="entry name" value="S-adenosyl-L-methionine-dependent methyltransferases"/>
    <property type="match status" value="1"/>
</dbReference>
<sequence>MNLPDLSIEEVAQQQAMGELLEQEIREAGGAIPFDRYMELVLYAPGLGYYVSGAHKFGPGGDFVTAPEISPYFGYCLGRQCAQAFGELPREILEFGAGTGVMAMQILRELERLQPDQPVRYRILEVSPELRQRQRETFMDCPPHYLEQVSWVDEVPQDFSGVVLANEVLDAMPVHVFRRTGKGVEELKVSLERGHLKLDWSKAGASLKARVKAIESWRGELPEGYVSEVNLRMAPWLEMLASRLDRSLMLFMDYGYTAREYYHPERSMGTLICHYRHQAHEDVLLRPGLQDITANVDFSALRDAALDAGLDFLGFTTQARFLLGSGLDEMLGRLDPDDVETHMQVMQGVKQLIMPDAMGERFKVIAFGKGDAEGLFRTFSGSGMFFPVGTDAVG</sequence>